<dbReference type="Gramene" id="Bra026214.1">
    <property type="protein sequence ID" value="Bra026214.1-P"/>
    <property type="gene ID" value="Bra026214"/>
</dbReference>
<evidence type="ECO:0000256" key="1">
    <source>
        <dbReference type="SAM" id="Phobius"/>
    </source>
</evidence>
<dbReference type="OMA" id="RRMIWLD"/>
<dbReference type="STRING" id="51351.M4EBQ5"/>
<keyword evidence="1" id="KW-0812">Transmembrane</keyword>
<sequence length="337" mass="38160">MDPRLEQAAESGSIDELCTLIDENPYILENIDALPFVTTPLHVAAASGNIPFAMEMLNLKPSFARKLNTKGYSPLHLAANMDQNEFVRRMIWLDGDLARVKGRNDITPFLLLVSRGNADLVARCLRGSPECIQDESVDFQNALHLAVIHDRFEVLQVLTRWIQRMSQRDADTIEYRVLNKFDLNYNTPLHLAASKNDRQAYDETVTAMSVATYQTALQPPGGVHQFGDSNAGSVVMKQTFFILIWLFNALGFGCAILYTFCLIPLGSLFVLWFFWIGTSLCISYALAMAVISPHPLVFLSATFAFFLLIALYFLLEIFIRQYRNVSPMPRLSWFWKA</sequence>
<dbReference type="HOGENOM" id="CLU_000134_47_1_1"/>
<dbReference type="EnsemblPlants" id="Bra026214.1">
    <property type="protein sequence ID" value="Bra026214.1-P"/>
    <property type="gene ID" value="Bra026214"/>
</dbReference>
<accession>M4EBQ5</accession>
<dbReference type="Pfam" id="PF12796">
    <property type="entry name" value="Ank_2"/>
    <property type="match status" value="1"/>
</dbReference>
<protein>
    <submittedName>
        <fullName evidence="2">Uncharacterized protein</fullName>
    </submittedName>
</protein>
<evidence type="ECO:0000313" key="2">
    <source>
        <dbReference type="EnsemblPlants" id="Bra026214.1-P"/>
    </source>
</evidence>
<feature type="transmembrane region" description="Helical" evidence="1">
    <location>
        <begin position="297"/>
        <end position="319"/>
    </location>
</feature>
<dbReference type="InterPro" id="IPR036770">
    <property type="entry name" value="Ankyrin_rpt-contain_sf"/>
</dbReference>
<proteinExistence type="predicted"/>
<keyword evidence="3" id="KW-1185">Reference proteome</keyword>
<dbReference type="Gene3D" id="1.25.40.20">
    <property type="entry name" value="Ankyrin repeat-containing domain"/>
    <property type="match status" value="1"/>
</dbReference>
<dbReference type="InParanoid" id="M4EBQ5"/>
<reference evidence="2" key="3">
    <citation type="submission" date="2023-03" db="UniProtKB">
        <authorList>
            <consortium name="EnsemblPlants"/>
        </authorList>
    </citation>
    <scope>IDENTIFICATION</scope>
    <source>
        <strain evidence="2">cv. Chiifu-401-42</strain>
    </source>
</reference>
<feature type="transmembrane region" description="Helical" evidence="1">
    <location>
        <begin position="240"/>
        <end position="261"/>
    </location>
</feature>
<dbReference type="PANTHER" id="PTHR24128">
    <property type="entry name" value="HOMEOBOX PROTEIN WARIAI"/>
    <property type="match status" value="1"/>
</dbReference>
<reference evidence="2 3" key="2">
    <citation type="journal article" date="2018" name="Hortic Res">
        <title>Improved Brassica rapa reference genome by single-molecule sequencing and chromosome conformation capture technologies.</title>
        <authorList>
            <person name="Zhang L."/>
            <person name="Cai X."/>
            <person name="Wu J."/>
            <person name="Liu M."/>
            <person name="Grob S."/>
            <person name="Cheng F."/>
            <person name="Liang J."/>
            <person name="Cai C."/>
            <person name="Liu Z."/>
            <person name="Liu B."/>
            <person name="Wang F."/>
            <person name="Li S."/>
            <person name="Liu F."/>
            <person name="Li X."/>
            <person name="Cheng L."/>
            <person name="Yang W."/>
            <person name="Li M.H."/>
            <person name="Grossniklaus U."/>
            <person name="Zheng H."/>
            <person name="Wang X."/>
        </authorList>
    </citation>
    <scope>NUCLEOTIDE SEQUENCE [LARGE SCALE GENOMIC DNA]</scope>
    <source>
        <strain evidence="2 3">cv. Chiifu-401-42</strain>
    </source>
</reference>
<dbReference type="eggNOG" id="KOG0504">
    <property type="taxonomic scope" value="Eukaryota"/>
</dbReference>
<name>M4EBQ5_BRACM</name>
<keyword evidence="1" id="KW-1133">Transmembrane helix</keyword>
<dbReference type="PANTHER" id="PTHR24128:SF100">
    <property type="entry name" value="BNAA09G57060D PROTEIN"/>
    <property type="match status" value="1"/>
</dbReference>
<evidence type="ECO:0000313" key="3">
    <source>
        <dbReference type="Proteomes" id="UP000011750"/>
    </source>
</evidence>
<feature type="transmembrane region" description="Helical" evidence="1">
    <location>
        <begin position="268"/>
        <end position="291"/>
    </location>
</feature>
<dbReference type="Proteomes" id="UP000011750">
    <property type="component" value="Chromosome A06"/>
</dbReference>
<reference evidence="2 3" key="1">
    <citation type="journal article" date="2011" name="Nat. Genet.">
        <title>The genome of the mesopolyploid crop species Brassica rapa.</title>
        <authorList>
            <consortium name="Brassica rapa Genome Sequencing Project Consortium"/>
            <person name="Wang X."/>
            <person name="Wang H."/>
            <person name="Wang J."/>
            <person name="Sun R."/>
            <person name="Wu J."/>
            <person name="Liu S."/>
            <person name="Bai Y."/>
            <person name="Mun J.H."/>
            <person name="Bancroft I."/>
            <person name="Cheng F."/>
            <person name="Huang S."/>
            <person name="Li X."/>
            <person name="Hua W."/>
            <person name="Wang J."/>
            <person name="Wang X."/>
            <person name="Freeling M."/>
            <person name="Pires J.C."/>
            <person name="Paterson A.H."/>
            <person name="Chalhoub B."/>
            <person name="Wang B."/>
            <person name="Hayward A."/>
            <person name="Sharpe A.G."/>
            <person name="Park B.S."/>
            <person name="Weisshaar B."/>
            <person name="Liu B."/>
            <person name="Li B."/>
            <person name="Liu B."/>
            <person name="Tong C."/>
            <person name="Song C."/>
            <person name="Duran C."/>
            <person name="Peng C."/>
            <person name="Geng C."/>
            <person name="Koh C."/>
            <person name="Lin C."/>
            <person name="Edwards D."/>
            <person name="Mu D."/>
            <person name="Shen D."/>
            <person name="Soumpourou E."/>
            <person name="Li F."/>
            <person name="Fraser F."/>
            <person name="Conant G."/>
            <person name="Lassalle G."/>
            <person name="King G.J."/>
            <person name="Bonnema G."/>
            <person name="Tang H."/>
            <person name="Wang H."/>
            <person name="Belcram H."/>
            <person name="Zhou H."/>
            <person name="Hirakawa H."/>
            <person name="Abe H."/>
            <person name="Guo H."/>
            <person name="Wang H."/>
            <person name="Jin H."/>
            <person name="Parkin I.A."/>
            <person name="Batley J."/>
            <person name="Kim J.S."/>
            <person name="Just J."/>
            <person name="Li J."/>
            <person name="Xu J."/>
            <person name="Deng J."/>
            <person name="Kim J.A."/>
            <person name="Li J."/>
            <person name="Yu J."/>
            <person name="Meng J."/>
            <person name="Wang J."/>
            <person name="Min J."/>
            <person name="Poulain J."/>
            <person name="Wang J."/>
            <person name="Hatakeyama K."/>
            <person name="Wu K."/>
            <person name="Wang L."/>
            <person name="Fang L."/>
            <person name="Trick M."/>
            <person name="Links M.G."/>
            <person name="Zhao M."/>
            <person name="Jin M."/>
            <person name="Ramchiary N."/>
            <person name="Drou N."/>
            <person name="Berkman P.J."/>
            <person name="Cai Q."/>
            <person name="Huang Q."/>
            <person name="Li R."/>
            <person name="Tabata S."/>
            <person name="Cheng S."/>
            <person name="Zhang S."/>
            <person name="Zhang S."/>
            <person name="Huang S."/>
            <person name="Sato S."/>
            <person name="Sun S."/>
            <person name="Kwon S.J."/>
            <person name="Choi S.R."/>
            <person name="Lee T.H."/>
            <person name="Fan W."/>
            <person name="Zhao X."/>
            <person name="Tan X."/>
            <person name="Xu X."/>
            <person name="Wang Y."/>
            <person name="Qiu Y."/>
            <person name="Yin Y."/>
            <person name="Li Y."/>
            <person name="Du Y."/>
            <person name="Liao Y."/>
            <person name="Lim Y."/>
            <person name="Narusaka Y."/>
            <person name="Wang Y."/>
            <person name="Wang Z."/>
            <person name="Li Z."/>
            <person name="Wang Z."/>
            <person name="Xiong Z."/>
            <person name="Zhang Z."/>
        </authorList>
    </citation>
    <scope>NUCLEOTIDE SEQUENCE [LARGE SCALE GENOMIC DNA]</scope>
    <source>
        <strain evidence="2 3">cv. Chiifu-401-42</strain>
    </source>
</reference>
<dbReference type="AlphaFoldDB" id="M4EBQ5"/>
<keyword evidence="1" id="KW-0472">Membrane</keyword>
<dbReference type="InterPro" id="IPR002110">
    <property type="entry name" value="Ankyrin_rpt"/>
</dbReference>
<dbReference type="SMART" id="SM00248">
    <property type="entry name" value="ANK"/>
    <property type="match status" value="5"/>
</dbReference>
<dbReference type="SUPFAM" id="SSF48403">
    <property type="entry name" value="Ankyrin repeat"/>
    <property type="match status" value="1"/>
</dbReference>
<organism evidence="2 3">
    <name type="scientific">Brassica campestris</name>
    <name type="common">Field mustard</name>
    <dbReference type="NCBI Taxonomy" id="3711"/>
    <lineage>
        <taxon>Eukaryota</taxon>
        <taxon>Viridiplantae</taxon>
        <taxon>Streptophyta</taxon>
        <taxon>Embryophyta</taxon>
        <taxon>Tracheophyta</taxon>
        <taxon>Spermatophyta</taxon>
        <taxon>Magnoliopsida</taxon>
        <taxon>eudicotyledons</taxon>
        <taxon>Gunneridae</taxon>
        <taxon>Pentapetalae</taxon>
        <taxon>rosids</taxon>
        <taxon>malvids</taxon>
        <taxon>Brassicales</taxon>
        <taxon>Brassicaceae</taxon>
        <taxon>Brassiceae</taxon>
        <taxon>Brassica</taxon>
    </lineage>
</organism>